<dbReference type="InterPro" id="IPR029060">
    <property type="entry name" value="PIN-like_dom_sf"/>
</dbReference>
<evidence type="ECO:0000256" key="3">
    <source>
        <dbReference type="ARBA" id="ARBA00022552"/>
    </source>
</evidence>
<dbReference type="PANTHER" id="PTHR12416">
    <property type="entry name" value="RRNA-PROCESSING PROTEIN UTP23 HOMOLOG"/>
    <property type="match status" value="1"/>
</dbReference>
<accession>A0A8T0VPT1</accession>
<feature type="region of interest" description="Disordered" evidence="7">
    <location>
        <begin position="179"/>
        <end position="277"/>
    </location>
</feature>
<protein>
    <recommendedName>
        <fullName evidence="8">UTP23 sensor motif region domain-containing protein</fullName>
    </recommendedName>
</protein>
<evidence type="ECO:0000256" key="2">
    <source>
        <dbReference type="ARBA" id="ARBA00022517"/>
    </source>
</evidence>
<comment type="function">
    <text evidence="5">Involved in rRNA-processing and ribosome biogenesis.</text>
</comment>
<dbReference type="SUPFAM" id="SSF88723">
    <property type="entry name" value="PIN domain-like"/>
    <property type="match status" value="1"/>
</dbReference>
<dbReference type="Gene3D" id="3.40.50.1010">
    <property type="entry name" value="5'-nuclease"/>
    <property type="match status" value="1"/>
</dbReference>
<evidence type="ECO:0000313" key="9">
    <source>
        <dbReference type="EMBL" id="KAG2636447.1"/>
    </source>
</evidence>
<comment type="caution">
    <text evidence="9">The sequence shown here is derived from an EMBL/GenBank/DDBJ whole genome shotgun (WGS) entry which is preliminary data.</text>
</comment>
<evidence type="ECO:0000256" key="1">
    <source>
        <dbReference type="ARBA" id="ARBA00004604"/>
    </source>
</evidence>
<keyword evidence="4" id="KW-0539">Nucleus</keyword>
<evidence type="ECO:0000256" key="7">
    <source>
        <dbReference type="SAM" id="MobiDB-lite"/>
    </source>
</evidence>
<dbReference type="Pfam" id="PF24779">
    <property type="entry name" value="UTP23_sensor"/>
    <property type="match status" value="1"/>
</dbReference>
<feature type="compositionally biased region" description="Basic residues" evidence="7">
    <location>
        <begin position="256"/>
        <end position="266"/>
    </location>
</feature>
<reference evidence="9" key="1">
    <citation type="submission" date="2020-05" db="EMBL/GenBank/DDBJ databases">
        <title>WGS assembly of Panicum virgatum.</title>
        <authorList>
            <person name="Lovell J.T."/>
            <person name="Jenkins J."/>
            <person name="Shu S."/>
            <person name="Juenger T.E."/>
            <person name="Schmutz J."/>
        </authorList>
    </citation>
    <scope>NUCLEOTIDE SEQUENCE</scope>
    <source>
        <strain evidence="9">AP13</strain>
    </source>
</reference>
<evidence type="ECO:0000256" key="4">
    <source>
        <dbReference type="ARBA" id="ARBA00023242"/>
    </source>
</evidence>
<evidence type="ECO:0000259" key="8">
    <source>
        <dbReference type="Pfam" id="PF24779"/>
    </source>
</evidence>
<dbReference type="InterPro" id="IPR057776">
    <property type="entry name" value="UTP23_sensor"/>
</dbReference>
<dbReference type="EMBL" id="CM029040">
    <property type="protein sequence ID" value="KAG2636447.1"/>
    <property type="molecule type" value="Genomic_DNA"/>
</dbReference>
<proteinExistence type="inferred from homology"/>
<comment type="subcellular location">
    <subcellularLocation>
        <location evidence="1">Nucleus</location>
        <location evidence="1">Nucleolus</location>
    </subcellularLocation>
</comment>
<sequence length="277" mass="31175">MRVKKRSKHRKAVKFYSTCFGFREPYKVLIDGTFVHHLITQRLCPADEALRDLLSASRTPALFTSKCIVAELRRLGKSHAESFDAAQLLATTNCEHDKVVSAVNCVPTLIGDKNPEHFFVATQDADLREKLREIPGVPVIYGLKNSLFIEQPSVQQHKFAQLDEEKRLNMDISEYKKLMKASSEGKTTASENGSDGEQHERPFSSLVKNALGVADKSKFKRNRAKGPNPLSCKKKKPKPQPSAIQNQGAMVDGEAKRKRVRKRKRSQKDNKQAETTS</sequence>
<dbReference type="Pfam" id="PF04900">
    <property type="entry name" value="Fcf1"/>
    <property type="match status" value="1"/>
</dbReference>
<evidence type="ECO:0000256" key="6">
    <source>
        <dbReference type="ARBA" id="ARBA00038503"/>
    </source>
</evidence>
<dbReference type="GO" id="GO:0006364">
    <property type="term" value="P:rRNA processing"/>
    <property type="evidence" value="ECO:0007669"/>
    <property type="project" value="UniProtKB-KW"/>
</dbReference>
<keyword evidence="2" id="KW-0690">Ribosome biogenesis</keyword>
<dbReference type="InterPro" id="IPR006984">
    <property type="entry name" value="Fcf1/UTP23"/>
</dbReference>
<dbReference type="CDD" id="cd08553">
    <property type="entry name" value="PIN_Fcf1-like"/>
    <property type="match status" value="1"/>
</dbReference>
<keyword evidence="3" id="KW-0698">rRNA processing</keyword>
<feature type="compositionally biased region" description="Basic and acidic residues" evidence="7">
    <location>
        <begin position="267"/>
        <end position="277"/>
    </location>
</feature>
<feature type="compositionally biased region" description="Polar residues" evidence="7">
    <location>
        <begin position="184"/>
        <end position="195"/>
    </location>
</feature>
<dbReference type="AlphaFoldDB" id="A0A8T0VPT1"/>
<gene>
    <name evidence="9" type="ORF">PVAP13_2NG451000</name>
</gene>
<keyword evidence="10" id="KW-1185">Reference proteome</keyword>
<organism evidence="9 10">
    <name type="scientific">Panicum virgatum</name>
    <name type="common">Blackwell switchgrass</name>
    <dbReference type="NCBI Taxonomy" id="38727"/>
    <lineage>
        <taxon>Eukaryota</taxon>
        <taxon>Viridiplantae</taxon>
        <taxon>Streptophyta</taxon>
        <taxon>Embryophyta</taxon>
        <taxon>Tracheophyta</taxon>
        <taxon>Spermatophyta</taxon>
        <taxon>Magnoliopsida</taxon>
        <taxon>Liliopsida</taxon>
        <taxon>Poales</taxon>
        <taxon>Poaceae</taxon>
        <taxon>PACMAD clade</taxon>
        <taxon>Panicoideae</taxon>
        <taxon>Panicodae</taxon>
        <taxon>Paniceae</taxon>
        <taxon>Panicinae</taxon>
        <taxon>Panicum</taxon>
        <taxon>Panicum sect. Hiantes</taxon>
    </lineage>
</organism>
<dbReference type="Proteomes" id="UP000823388">
    <property type="component" value="Chromosome 2N"/>
</dbReference>
<name>A0A8T0VPT1_PANVG</name>
<dbReference type="FunFam" id="3.40.50.1010:FF:000006">
    <property type="entry name" value="rRNA-processing protein UTP23 homolog"/>
    <property type="match status" value="1"/>
</dbReference>
<evidence type="ECO:0000256" key="5">
    <source>
        <dbReference type="ARBA" id="ARBA00037300"/>
    </source>
</evidence>
<feature type="domain" description="UTP23 sensor motif region" evidence="8">
    <location>
        <begin position="218"/>
        <end position="236"/>
    </location>
</feature>
<dbReference type="GO" id="GO:0032040">
    <property type="term" value="C:small-subunit processome"/>
    <property type="evidence" value="ECO:0007669"/>
    <property type="project" value="InterPro"/>
</dbReference>
<dbReference type="OrthoDB" id="25675at2759"/>
<evidence type="ECO:0000313" key="10">
    <source>
        <dbReference type="Proteomes" id="UP000823388"/>
    </source>
</evidence>
<comment type="similarity">
    <text evidence="6">Belongs to the UTP23/FCF1 family. UTP23 subfamily.</text>
</comment>